<organism evidence="2">
    <name type="scientific">Phytoplasma vitis</name>
    <name type="common">Flavescence doree phytoplasma</name>
    <dbReference type="NCBI Taxonomy" id="131152"/>
    <lineage>
        <taxon>Bacteria</taxon>
        <taxon>Bacillati</taxon>
        <taxon>Mycoplasmatota</taxon>
        <taxon>Mollicutes</taxon>
        <taxon>Acholeplasmatales</taxon>
        <taxon>Acholeplasmataceae</taxon>
        <taxon>Candidatus Phytoplasma</taxon>
        <taxon>16SrV (Elm yellows group)</taxon>
    </lineage>
</organism>
<name>A0A5J6CPI0_PHYVT</name>
<feature type="transmembrane region" description="Helical" evidence="1">
    <location>
        <begin position="15"/>
        <end position="36"/>
    </location>
</feature>
<evidence type="ECO:0000256" key="1">
    <source>
        <dbReference type="SAM" id="Phobius"/>
    </source>
</evidence>
<accession>A0A5J6CPI0</accession>
<sequence>MQQKESFLKTKKGKIVVGSVGSVIGALVLYLIIAYVMKWIPFREKITPEDAESLKTKIESLVADTEAKTTVADNDKIYDKVKKAIEAFESKVTAVNDKRATEKKIDTTEIANLKTAVEGLKNQDTQENFKAAAKNFKVKVANSITNLKTVITEKNK</sequence>
<keyword evidence="1" id="KW-1133">Transmembrane helix</keyword>
<reference evidence="2" key="1">
    <citation type="journal article" date="2019" name="J. Appl. Microbiol.">
        <title>Evidence suggesting interactions between immunodominant membrane protein Imp of Flavescence doree phytoplasma and protein extracts from distantly related insect species.</title>
        <authorList>
            <person name="Trivellone V."/>
            <person name="Ripamonti M."/>
            <person name="Angelini E."/>
            <person name="Filippin L."/>
            <person name="Rossi M."/>
            <person name="Marzachi C."/>
            <person name="Galetto L."/>
        </authorList>
    </citation>
    <scope>NUCLEOTIDE SEQUENCE</scope>
    <source>
        <strain evidence="2">FD-D</strain>
    </source>
</reference>
<keyword evidence="1" id="KW-0812">Transmembrane</keyword>
<protein>
    <submittedName>
        <fullName evidence="2">Imp</fullName>
    </submittedName>
</protein>
<keyword evidence="1" id="KW-0472">Membrane</keyword>
<dbReference type="EMBL" id="MK614707">
    <property type="protein sequence ID" value="QEQ43378.1"/>
    <property type="molecule type" value="Genomic_DNA"/>
</dbReference>
<proteinExistence type="predicted"/>
<gene>
    <name evidence="2" type="primary">imp</name>
</gene>
<evidence type="ECO:0000313" key="2">
    <source>
        <dbReference type="EMBL" id="QEQ43378.1"/>
    </source>
</evidence>
<dbReference type="AlphaFoldDB" id="A0A5J6CPI0"/>